<name>C5EBH1_BIFLI</name>
<proteinExistence type="predicted"/>
<sequence length="89" mass="9608">MPAWHLSIPSFFLSLLPLENRLRQRRQGRFSGCGGAGGWIGVGANMFAAGCVDGDVLATMNISAAGEDKLFSGKHQHNKGVTHARFHFP</sequence>
<evidence type="ECO:0000313" key="1">
    <source>
        <dbReference type="EMBL" id="EEQ55365.1"/>
    </source>
</evidence>
<reference evidence="1" key="1">
    <citation type="submission" date="2008-08" db="EMBL/GenBank/DDBJ databases">
        <title>Annotation of Bifidobacterium longum subsp. infantis CCUG 52486.</title>
        <authorList>
            <consortium name="The Broad Institute Genome Sequencing Platform"/>
            <person name="Gougoulias C."/>
            <person name="Tuohy K.M."/>
            <person name="Gibson G.R."/>
            <person name="Ward D."/>
            <person name="Mehta T."/>
            <person name="Young S."/>
            <person name="Jaffe D."/>
            <person name="Gnerre S."/>
            <person name="Berlin A."/>
            <person name="Heiman D."/>
            <person name="Hepburn T."/>
            <person name="Shea T."/>
            <person name="Sykes S."/>
            <person name="Alvarado L."/>
            <person name="Kodira C."/>
            <person name="Borodovsky M."/>
            <person name="Lander E."/>
            <person name="Galagan J."/>
            <person name="Nusbaum C."/>
            <person name="Birren B."/>
        </authorList>
    </citation>
    <scope>NUCLEOTIDE SEQUENCE [LARGE SCALE GENOMIC DNA]</scope>
    <source>
        <strain evidence="1">CCUG 52486</strain>
    </source>
</reference>
<dbReference type="AlphaFoldDB" id="C5EBH1"/>
<organism evidence="1">
    <name type="scientific">Bifidobacterium longum subsp. infantis CCUG 52486</name>
    <dbReference type="NCBI Taxonomy" id="537937"/>
    <lineage>
        <taxon>Bacteria</taxon>
        <taxon>Bacillati</taxon>
        <taxon>Actinomycetota</taxon>
        <taxon>Actinomycetes</taxon>
        <taxon>Bifidobacteriales</taxon>
        <taxon>Bifidobacteriaceae</taxon>
        <taxon>Bifidobacterium</taxon>
    </lineage>
</organism>
<gene>
    <name evidence="1" type="ORF">BLIG_01689</name>
</gene>
<accession>C5EBH1</accession>
<dbReference type="Proteomes" id="UP000005084">
    <property type="component" value="Unassembled WGS sequence"/>
</dbReference>
<protein>
    <submittedName>
        <fullName evidence="1">Uncharacterized protein</fullName>
    </submittedName>
</protein>
<dbReference type="HOGENOM" id="CLU_2448698_0_0_11"/>
<dbReference type="EMBL" id="DS990240">
    <property type="protein sequence ID" value="EEQ55365.1"/>
    <property type="molecule type" value="Genomic_DNA"/>
</dbReference>